<feature type="region of interest" description="Disordered" evidence="10">
    <location>
        <begin position="424"/>
        <end position="443"/>
    </location>
</feature>
<keyword evidence="3" id="KW-0732">Signal</keyword>
<evidence type="ECO:0000256" key="5">
    <source>
        <dbReference type="ARBA" id="ARBA00022859"/>
    </source>
</evidence>
<dbReference type="FunFam" id="2.10.70.10:FF:000014">
    <property type="entry name" value="Membrane cofactor protein"/>
    <property type="match status" value="1"/>
</dbReference>
<evidence type="ECO:0000256" key="1">
    <source>
        <dbReference type="ARBA" id="ARBA00022588"/>
    </source>
</evidence>
<evidence type="ECO:0000256" key="8">
    <source>
        <dbReference type="ARBA" id="ARBA00023180"/>
    </source>
</evidence>
<accession>A0A851BVE9</accession>
<dbReference type="SMART" id="SM00032">
    <property type="entry name" value="CCP"/>
    <property type="match status" value="7"/>
</dbReference>
<gene>
    <name evidence="12" type="primary">Cr1l_0</name>
    <name evidence="12" type="ORF">PICGYM_R05768</name>
</gene>
<keyword evidence="5" id="KW-0391">Immunity</keyword>
<keyword evidence="2 9" id="KW-0768">Sushi</keyword>
<feature type="domain" description="Sushi" evidence="11">
    <location>
        <begin position="312"/>
        <end position="370"/>
    </location>
</feature>
<evidence type="ECO:0000256" key="7">
    <source>
        <dbReference type="ARBA" id="ARBA00023157"/>
    </source>
</evidence>
<dbReference type="OrthoDB" id="6127264at2759"/>
<keyword evidence="4" id="KW-0677">Repeat</keyword>
<feature type="domain" description="Sushi" evidence="11">
    <location>
        <begin position="1"/>
        <end position="63"/>
    </location>
</feature>
<evidence type="ECO:0000256" key="6">
    <source>
        <dbReference type="ARBA" id="ARBA00022875"/>
    </source>
</evidence>
<feature type="domain" description="Sushi" evidence="11">
    <location>
        <begin position="64"/>
        <end position="123"/>
    </location>
</feature>
<sequence>GECPPPPRFDFAEPVPGPLPSYPVGTVVRYSCRPGYARNSTESPTVICLIDSSWSSMPTFCARKSCGPPHIENGNFHTSSDLLFGAIVTFTCHAGYRLVGPPSAQCVVRNGEVFWNAVPTCQIILCLPPPAIENGQVLNGDEDFTFGMAASYSCNEGFSLIGEATIFCTIGHGFQGVWSGPAPECKEVKCENPQVKNGKKLSGLGTEYTYGDKVGFECDPGYSMNGSSVVTCDANSTWTPPLPTCDQILCGRPPQFPFATPTTAVGDSSAFGTEVTYRCNPGYKAAPGKSSVTTCQSDEAWSALDPEFCVPAQCPFPRVRYGTVSPSRYYYRIWDTVTVTCNPGYALQGPRSSTCGAGSRWNPPLPECRKVRPCPMPPEVPNGNHNGRNKAAFTMGMSVRYSCNPGYFLVGNAAVSCRASGNWSQPRPRCEGESGLCSLGTNP</sequence>
<keyword evidence="6" id="KW-0180">Complement pathway</keyword>
<keyword evidence="1" id="KW-0399">Innate immunity</keyword>
<dbReference type="InterPro" id="IPR051277">
    <property type="entry name" value="SEZ6_CSMD_C4BPB_Regulators"/>
</dbReference>
<dbReference type="InterPro" id="IPR000436">
    <property type="entry name" value="Sushi_SCR_CCP_dom"/>
</dbReference>
<dbReference type="Pfam" id="PF00084">
    <property type="entry name" value="Sushi"/>
    <property type="match status" value="7"/>
</dbReference>
<evidence type="ECO:0000256" key="4">
    <source>
        <dbReference type="ARBA" id="ARBA00022737"/>
    </source>
</evidence>
<feature type="domain" description="Sushi" evidence="11">
    <location>
        <begin position="372"/>
        <end position="432"/>
    </location>
</feature>
<organism evidence="12 13">
    <name type="scientific">Picathartes gymnocephalus</name>
    <name type="common">White-necked rockfowl</name>
    <dbReference type="NCBI Taxonomy" id="175131"/>
    <lineage>
        <taxon>Eukaryota</taxon>
        <taxon>Metazoa</taxon>
        <taxon>Chordata</taxon>
        <taxon>Craniata</taxon>
        <taxon>Vertebrata</taxon>
        <taxon>Euteleostomi</taxon>
        <taxon>Archelosauria</taxon>
        <taxon>Archosauria</taxon>
        <taxon>Dinosauria</taxon>
        <taxon>Saurischia</taxon>
        <taxon>Theropoda</taxon>
        <taxon>Coelurosauria</taxon>
        <taxon>Aves</taxon>
        <taxon>Neognathae</taxon>
        <taxon>Neoaves</taxon>
        <taxon>Telluraves</taxon>
        <taxon>Australaves</taxon>
        <taxon>Passeriformes</taxon>
        <taxon>Picathartidae</taxon>
        <taxon>Picathartes</taxon>
    </lineage>
</organism>
<dbReference type="EMBL" id="WEKY01062672">
    <property type="protein sequence ID" value="NWI48268.1"/>
    <property type="molecule type" value="Genomic_DNA"/>
</dbReference>
<evidence type="ECO:0000313" key="13">
    <source>
        <dbReference type="Proteomes" id="UP000631391"/>
    </source>
</evidence>
<feature type="disulfide bond" evidence="9">
    <location>
        <begin position="218"/>
        <end position="245"/>
    </location>
</feature>
<name>A0A851BVE9_PICGY</name>
<feature type="disulfide bond" evidence="9">
    <location>
        <begin position="403"/>
        <end position="430"/>
    </location>
</feature>
<dbReference type="CDD" id="cd00033">
    <property type="entry name" value="CCP"/>
    <property type="match status" value="7"/>
</dbReference>
<proteinExistence type="predicted"/>
<evidence type="ECO:0000256" key="9">
    <source>
        <dbReference type="PROSITE-ProRule" id="PRU00302"/>
    </source>
</evidence>
<feature type="domain" description="Sushi" evidence="11">
    <location>
        <begin position="124"/>
        <end position="187"/>
    </location>
</feature>
<evidence type="ECO:0000256" key="2">
    <source>
        <dbReference type="ARBA" id="ARBA00022659"/>
    </source>
</evidence>
<dbReference type="SUPFAM" id="SSF57535">
    <property type="entry name" value="Complement control module/SCR domain"/>
    <property type="match status" value="7"/>
</dbReference>
<reference evidence="12" key="1">
    <citation type="submission" date="2019-10" db="EMBL/GenBank/DDBJ databases">
        <title>Bird 10,000 Genomes (B10K) Project - Family phase.</title>
        <authorList>
            <person name="Zhang G."/>
        </authorList>
    </citation>
    <scope>NUCLEOTIDE SEQUENCE</scope>
    <source>
        <strain evidence="12">B10K-DU-012-30</strain>
        <tissue evidence="12">Muscle</tissue>
    </source>
</reference>
<evidence type="ECO:0000259" key="11">
    <source>
        <dbReference type="PROSITE" id="PS50923"/>
    </source>
</evidence>
<keyword evidence="7 9" id="KW-1015">Disulfide bond</keyword>
<feature type="domain" description="Sushi" evidence="11">
    <location>
        <begin position="248"/>
        <end position="311"/>
    </location>
</feature>
<evidence type="ECO:0000256" key="10">
    <source>
        <dbReference type="SAM" id="MobiDB-lite"/>
    </source>
</evidence>
<evidence type="ECO:0000313" key="12">
    <source>
        <dbReference type="EMBL" id="NWI48268.1"/>
    </source>
</evidence>
<dbReference type="InterPro" id="IPR035976">
    <property type="entry name" value="Sushi/SCR/CCP_sf"/>
</dbReference>
<dbReference type="Gene3D" id="2.10.70.10">
    <property type="entry name" value="Complement Module, domain 1"/>
    <property type="match status" value="7"/>
</dbReference>
<evidence type="ECO:0000256" key="3">
    <source>
        <dbReference type="ARBA" id="ARBA00022729"/>
    </source>
</evidence>
<feature type="domain" description="Sushi" evidence="11">
    <location>
        <begin position="188"/>
        <end position="247"/>
    </location>
</feature>
<feature type="non-terminal residue" evidence="12">
    <location>
        <position position="1"/>
    </location>
</feature>
<comment type="caution">
    <text evidence="9">Lacks conserved residue(s) required for the propagation of feature annotation.</text>
</comment>
<feature type="non-terminal residue" evidence="12">
    <location>
        <position position="443"/>
    </location>
</feature>
<keyword evidence="13" id="KW-1185">Reference proteome</keyword>
<comment type="caution">
    <text evidence="12">The sequence shown here is derived from an EMBL/GenBank/DDBJ whole genome shotgun (WGS) entry which is preliminary data.</text>
</comment>
<dbReference type="AlphaFoldDB" id="A0A851BVE9"/>
<dbReference type="GO" id="GO:0006958">
    <property type="term" value="P:complement activation, classical pathway"/>
    <property type="evidence" value="ECO:0007669"/>
    <property type="project" value="UniProtKB-KW"/>
</dbReference>
<dbReference type="PANTHER" id="PTHR45656">
    <property type="entry name" value="PROTEIN CBR-CLEC-78"/>
    <property type="match status" value="1"/>
</dbReference>
<dbReference type="GO" id="GO:0045087">
    <property type="term" value="P:innate immune response"/>
    <property type="evidence" value="ECO:0007669"/>
    <property type="project" value="UniProtKB-KW"/>
</dbReference>
<keyword evidence="8" id="KW-0325">Glycoprotein</keyword>
<feature type="disulfide bond" evidence="9">
    <location>
        <begin position="341"/>
        <end position="368"/>
    </location>
</feature>
<dbReference type="PANTHER" id="PTHR45656:SF4">
    <property type="entry name" value="PROTEIN CBR-CLEC-78"/>
    <property type="match status" value="1"/>
</dbReference>
<feature type="disulfide bond" evidence="9">
    <location>
        <begin position="374"/>
        <end position="417"/>
    </location>
</feature>
<dbReference type="PROSITE" id="PS50923">
    <property type="entry name" value="SUSHI"/>
    <property type="match status" value="7"/>
</dbReference>
<dbReference type="Proteomes" id="UP000631391">
    <property type="component" value="Unassembled WGS sequence"/>
</dbReference>
<dbReference type="FunFam" id="2.10.70.10:FF:000070">
    <property type="entry name" value="Complement C3d receptor 2"/>
    <property type="match status" value="1"/>
</dbReference>
<protein>
    <submittedName>
        <fullName evidence="12">CR1L protein</fullName>
    </submittedName>
</protein>